<keyword evidence="6" id="KW-0489">Methyltransferase</keyword>
<keyword evidence="9" id="KW-0479">Metal-binding</keyword>
<evidence type="ECO:0000256" key="9">
    <source>
        <dbReference type="ARBA" id="ARBA00022723"/>
    </source>
</evidence>
<feature type="domain" description="Radical SAM core" evidence="13">
    <location>
        <begin position="33"/>
        <end position="275"/>
    </location>
</feature>
<evidence type="ECO:0000256" key="6">
    <source>
        <dbReference type="ARBA" id="ARBA00022603"/>
    </source>
</evidence>
<dbReference type="InterPro" id="IPR058240">
    <property type="entry name" value="rSAM_sf"/>
</dbReference>
<dbReference type="InterPro" id="IPR040072">
    <property type="entry name" value="Methyltransferase_A"/>
</dbReference>
<sequence length="299" mass="33024">MNEVLKSGLDASVNHVLPAADGGFLEARYVRRSEGYFICYLSVHTGCRMACRFCHLTGTGQTMMTPAGVGELLEQAARVFSVYDQRVSSGEEMKATKVHFNFMARGEPLDSPVLLNAGHRNQLTEGLLGMATARGLEGRLNVSTIMAATMTAKLEDIFENPALRLYYSLYSMNPAFRRRWLPRAMDADQALAAIGAMQSSLGRQVTLHHALIQNGNDSLADVRDILAAIQRHGVSAKFNLVRYNPLEDRHGCEPPEEHIMRYYREMCQGMAYGGRVVPRVGQDVFASCGMFVQGRAKAA</sequence>
<dbReference type="RefSeq" id="WP_062497329.1">
    <property type="nucleotide sequence ID" value="NZ_LHZB01000118.1"/>
</dbReference>
<dbReference type="GO" id="GO:0008173">
    <property type="term" value="F:RNA methyltransferase activity"/>
    <property type="evidence" value="ECO:0007669"/>
    <property type="project" value="InterPro"/>
</dbReference>
<dbReference type="SUPFAM" id="SSF102114">
    <property type="entry name" value="Radical SAM enzymes"/>
    <property type="match status" value="1"/>
</dbReference>
<dbReference type="GO" id="GO:0046872">
    <property type="term" value="F:metal ion binding"/>
    <property type="evidence" value="ECO:0007669"/>
    <property type="project" value="UniProtKB-KW"/>
</dbReference>
<dbReference type="AlphaFoldDB" id="A0A149QSF7"/>
<evidence type="ECO:0000256" key="4">
    <source>
        <dbReference type="ARBA" id="ARBA00022485"/>
    </source>
</evidence>
<organism evidence="14 15">
    <name type="scientific">Gluconobacter potus</name>
    <dbReference type="NCBI Taxonomy" id="2724927"/>
    <lineage>
        <taxon>Bacteria</taxon>
        <taxon>Pseudomonadati</taxon>
        <taxon>Pseudomonadota</taxon>
        <taxon>Alphaproteobacteria</taxon>
        <taxon>Acetobacterales</taxon>
        <taxon>Acetobacteraceae</taxon>
        <taxon>Gluconobacter</taxon>
    </lineage>
</organism>
<dbReference type="Gene3D" id="3.20.20.70">
    <property type="entry name" value="Aldolase class I"/>
    <property type="match status" value="1"/>
</dbReference>
<keyword evidence="7" id="KW-0808">Transferase</keyword>
<dbReference type="GO" id="GO:0005737">
    <property type="term" value="C:cytoplasm"/>
    <property type="evidence" value="ECO:0007669"/>
    <property type="project" value="UniProtKB-SubCell"/>
</dbReference>
<proteinExistence type="inferred from homology"/>
<evidence type="ECO:0000256" key="10">
    <source>
        <dbReference type="ARBA" id="ARBA00023004"/>
    </source>
</evidence>
<evidence type="ECO:0000256" key="3">
    <source>
        <dbReference type="ARBA" id="ARBA00007544"/>
    </source>
</evidence>
<keyword evidence="4" id="KW-0004">4Fe-4S</keyword>
<keyword evidence="5" id="KW-0963">Cytoplasm</keyword>
<dbReference type="GO" id="GO:0051539">
    <property type="term" value="F:4 iron, 4 sulfur cluster binding"/>
    <property type="evidence" value="ECO:0007669"/>
    <property type="project" value="UniProtKB-KW"/>
</dbReference>
<gene>
    <name evidence="14" type="ORF">AD929_12515</name>
</gene>
<dbReference type="PIRSF" id="PIRSF006004">
    <property type="entry name" value="CHP00048"/>
    <property type="match status" value="1"/>
</dbReference>
<keyword evidence="11" id="KW-0411">Iron-sulfur</keyword>
<evidence type="ECO:0000256" key="12">
    <source>
        <dbReference type="ARBA" id="ARBA00023157"/>
    </source>
</evidence>
<evidence type="ECO:0000256" key="7">
    <source>
        <dbReference type="ARBA" id="ARBA00022679"/>
    </source>
</evidence>
<dbReference type="SFLD" id="SFLDS00029">
    <property type="entry name" value="Radical_SAM"/>
    <property type="match status" value="1"/>
</dbReference>
<dbReference type="PROSITE" id="PS51918">
    <property type="entry name" value="RADICAL_SAM"/>
    <property type="match status" value="1"/>
</dbReference>
<evidence type="ECO:0000256" key="1">
    <source>
        <dbReference type="ARBA" id="ARBA00001966"/>
    </source>
</evidence>
<evidence type="ECO:0000256" key="8">
    <source>
        <dbReference type="ARBA" id="ARBA00022691"/>
    </source>
</evidence>
<dbReference type="PANTHER" id="PTHR30544">
    <property type="entry name" value="23S RRNA METHYLTRANSFERASE"/>
    <property type="match status" value="1"/>
</dbReference>
<evidence type="ECO:0000313" key="14">
    <source>
        <dbReference type="EMBL" id="KXV00047.1"/>
    </source>
</evidence>
<reference evidence="14 15" key="1">
    <citation type="submission" date="2015-06" db="EMBL/GenBank/DDBJ databases">
        <title>Improved classification and identification of acetic acid bacteria using matrix-assisted laser desorption/ionization time-of-flight mass spectrometry; Gluconobacter nephelii and Gluconobacter uchimurae are later heterotypic synonyms of Gluconobacter japonicus and Gluconobacter oxydans, respectively.</title>
        <authorList>
            <person name="Li L."/>
            <person name="Cleenwerck I."/>
            <person name="De Vuyst L."/>
            <person name="Vandamme P."/>
        </authorList>
    </citation>
    <scope>NUCLEOTIDE SEQUENCE [LARGE SCALE GENOMIC DNA]</scope>
    <source>
        <strain evidence="14 15">LMG 1764</strain>
    </source>
</reference>
<comment type="caution">
    <text evidence="14">The sequence shown here is derived from an EMBL/GenBank/DDBJ whole genome shotgun (WGS) entry which is preliminary data.</text>
</comment>
<dbReference type="InterPro" id="IPR007197">
    <property type="entry name" value="rSAM"/>
</dbReference>
<keyword evidence="8" id="KW-0949">S-adenosyl-L-methionine</keyword>
<dbReference type="PANTHER" id="PTHR30544:SF9">
    <property type="entry name" value="RADICAL SAM SUPERFAMILY PROTEIN"/>
    <property type="match status" value="1"/>
</dbReference>
<accession>A0A149QSF7</accession>
<dbReference type="PATRIC" id="fig|442.7.peg.3325"/>
<evidence type="ECO:0000313" key="15">
    <source>
        <dbReference type="Proteomes" id="UP000075573"/>
    </source>
</evidence>
<evidence type="ECO:0000259" key="13">
    <source>
        <dbReference type="PROSITE" id="PS51918"/>
    </source>
</evidence>
<keyword evidence="12" id="KW-1015">Disulfide bond</keyword>
<dbReference type="GO" id="GO:0030488">
    <property type="term" value="P:tRNA methylation"/>
    <property type="evidence" value="ECO:0007669"/>
    <property type="project" value="TreeGrafter"/>
</dbReference>
<keyword evidence="10" id="KW-0408">Iron</keyword>
<evidence type="ECO:0000256" key="5">
    <source>
        <dbReference type="ARBA" id="ARBA00022490"/>
    </source>
</evidence>
<name>A0A149QSF7_9PROT</name>
<comment type="subcellular location">
    <subcellularLocation>
        <location evidence="2">Cytoplasm</location>
    </subcellularLocation>
</comment>
<dbReference type="InterPro" id="IPR013785">
    <property type="entry name" value="Aldolase_TIM"/>
</dbReference>
<dbReference type="EMBL" id="LHZB01000118">
    <property type="protein sequence ID" value="KXV00047.1"/>
    <property type="molecule type" value="Genomic_DNA"/>
</dbReference>
<dbReference type="Proteomes" id="UP000075573">
    <property type="component" value="Unassembled WGS sequence"/>
</dbReference>
<dbReference type="InterPro" id="IPR004383">
    <property type="entry name" value="rRNA_lsu_MTrfase_RlmN/Cfr"/>
</dbReference>
<comment type="cofactor">
    <cofactor evidence="1">
        <name>[4Fe-4S] cluster</name>
        <dbReference type="ChEBI" id="CHEBI:49883"/>
    </cofactor>
</comment>
<comment type="similarity">
    <text evidence="3">Belongs to the radical SAM superfamily. RlmN family.</text>
</comment>
<dbReference type="GO" id="GO:0070475">
    <property type="term" value="P:rRNA base methylation"/>
    <property type="evidence" value="ECO:0007669"/>
    <property type="project" value="TreeGrafter"/>
</dbReference>
<evidence type="ECO:0000256" key="2">
    <source>
        <dbReference type="ARBA" id="ARBA00004496"/>
    </source>
</evidence>
<evidence type="ECO:0000256" key="11">
    <source>
        <dbReference type="ARBA" id="ARBA00023014"/>
    </source>
</evidence>
<protein>
    <recommendedName>
        <fullName evidence="13">Radical SAM core domain-containing protein</fullName>
    </recommendedName>
</protein>